<dbReference type="HOGENOM" id="CLU_2642349_0_0_1"/>
<sequence length="77" mass="8317">MKRWRRRPPPSTSASLARGKRGERIGGYRCHLLVRLAVGALPSPSCGVNADEVGGRSVFSDPEQTGKEMEGLIPIVT</sequence>
<dbReference type="Gramene" id="OPUNC04G06720.1">
    <property type="protein sequence ID" value="OPUNC04G06720.1"/>
    <property type="gene ID" value="OPUNC04G06720"/>
</dbReference>
<protein>
    <submittedName>
        <fullName evidence="2">Uncharacterized protein</fullName>
    </submittedName>
</protein>
<dbReference type="AlphaFoldDB" id="A0A0E0KP69"/>
<organism evidence="2">
    <name type="scientific">Oryza punctata</name>
    <name type="common">Red rice</name>
    <dbReference type="NCBI Taxonomy" id="4537"/>
    <lineage>
        <taxon>Eukaryota</taxon>
        <taxon>Viridiplantae</taxon>
        <taxon>Streptophyta</taxon>
        <taxon>Embryophyta</taxon>
        <taxon>Tracheophyta</taxon>
        <taxon>Spermatophyta</taxon>
        <taxon>Magnoliopsida</taxon>
        <taxon>Liliopsida</taxon>
        <taxon>Poales</taxon>
        <taxon>Poaceae</taxon>
        <taxon>BOP clade</taxon>
        <taxon>Oryzoideae</taxon>
        <taxon>Oryzeae</taxon>
        <taxon>Oryzinae</taxon>
        <taxon>Oryza</taxon>
    </lineage>
</organism>
<reference evidence="2" key="2">
    <citation type="submission" date="2018-05" db="EMBL/GenBank/DDBJ databases">
        <title>OpunRS2 (Oryza punctata Reference Sequence Version 2).</title>
        <authorList>
            <person name="Zhang J."/>
            <person name="Kudrna D."/>
            <person name="Lee S."/>
            <person name="Talag J."/>
            <person name="Welchert J."/>
            <person name="Wing R.A."/>
        </authorList>
    </citation>
    <scope>NUCLEOTIDE SEQUENCE [LARGE SCALE GENOMIC DNA]</scope>
</reference>
<proteinExistence type="predicted"/>
<evidence type="ECO:0000313" key="3">
    <source>
        <dbReference type="Proteomes" id="UP000026962"/>
    </source>
</evidence>
<accession>A0A0E0KP69</accession>
<name>A0A0E0KP69_ORYPU</name>
<keyword evidence="3" id="KW-1185">Reference proteome</keyword>
<feature type="region of interest" description="Disordered" evidence="1">
    <location>
        <begin position="1"/>
        <end position="20"/>
    </location>
</feature>
<reference evidence="2" key="1">
    <citation type="submission" date="2015-04" db="UniProtKB">
        <authorList>
            <consortium name="EnsemblPlants"/>
        </authorList>
    </citation>
    <scope>IDENTIFICATION</scope>
</reference>
<dbReference type="Proteomes" id="UP000026962">
    <property type="component" value="Chromosome 4"/>
</dbReference>
<evidence type="ECO:0000313" key="2">
    <source>
        <dbReference type="EnsemblPlants" id="OPUNC04G06720.1"/>
    </source>
</evidence>
<dbReference type="EnsemblPlants" id="OPUNC04G06720.1">
    <property type="protein sequence ID" value="OPUNC04G06720.1"/>
    <property type="gene ID" value="OPUNC04G06720"/>
</dbReference>
<evidence type="ECO:0000256" key="1">
    <source>
        <dbReference type="SAM" id="MobiDB-lite"/>
    </source>
</evidence>